<name>M7BII0_CHEMY</name>
<proteinExistence type="predicted"/>
<sequence length="246" mass="25844">MRGPVPGLAPVHQHLTDPMVLVPEVWYRAQYLGPVPVLREEVVGLYPPVQQSTTSLTEILGPDEKPKESKMAIAQASATVPAGPLVETPPTSAIGYWWLTGVGSCGSYRIPALSLGGKDSLSSDHGGAVPDGTGEWCWEQSDQCCGINAGFPFDSIWGLSAIATLASSAGSHLVGDGGTSRDIRSRAAWNAFGVDGSASLALLWLSFGGESNGIRLSGARVDSTDWLPLILSGSAWVSLCRFPCNH</sequence>
<organism evidence="1 2">
    <name type="scientific">Chelonia mydas</name>
    <name type="common">Green sea-turtle</name>
    <name type="synonym">Chelonia agassizi</name>
    <dbReference type="NCBI Taxonomy" id="8469"/>
    <lineage>
        <taxon>Eukaryota</taxon>
        <taxon>Metazoa</taxon>
        <taxon>Chordata</taxon>
        <taxon>Craniata</taxon>
        <taxon>Vertebrata</taxon>
        <taxon>Euteleostomi</taxon>
        <taxon>Archelosauria</taxon>
        <taxon>Testudinata</taxon>
        <taxon>Testudines</taxon>
        <taxon>Cryptodira</taxon>
        <taxon>Durocryptodira</taxon>
        <taxon>Americhelydia</taxon>
        <taxon>Chelonioidea</taxon>
        <taxon>Cheloniidae</taxon>
        <taxon>Chelonia</taxon>
    </lineage>
</organism>
<dbReference type="AlphaFoldDB" id="M7BII0"/>
<accession>M7BII0</accession>
<keyword evidence="2" id="KW-1185">Reference proteome</keyword>
<gene>
    <name evidence="1" type="ORF">UY3_05809</name>
</gene>
<reference evidence="2" key="1">
    <citation type="journal article" date="2013" name="Nat. Genet.">
        <title>The draft genomes of soft-shell turtle and green sea turtle yield insights into the development and evolution of the turtle-specific body plan.</title>
        <authorList>
            <person name="Wang Z."/>
            <person name="Pascual-Anaya J."/>
            <person name="Zadissa A."/>
            <person name="Li W."/>
            <person name="Niimura Y."/>
            <person name="Huang Z."/>
            <person name="Li C."/>
            <person name="White S."/>
            <person name="Xiong Z."/>
            <person name="Fang D."/>
            <person name="Wang B."/>
            <person name="Ming Y."/>
            <person name="Chen Y."/>
            <person name="Zheng Y."/>
            <person name="Kuraku S."/>
            <person name="Pignatelli M."/>
            <person name="Herrero J."/>
            <person name="Beal K."/>
            <person name="Nozawa M."/>
            <person name="Li Q."/>
            <person name="Wang J."/>
            <person name="Zhang H."/>
            <person name="Yu L."/>
            <person name="Shigenobu S."/>
            <person name="Wang J."/>
            <person name="Liu J."/>
            <person name="Flicek P."/>
            <person name="Searle S."/>
            <person name="Wang J."/>
            <person name="Kuratani S."/>
            <person name="Yin Y."/>
            <person name="Aken B."/>
            <person name="Zhang G."/>
            <person name="Irie N."/>
        </authorList>
    </citation>
    <scope>NUCLEOTIDE SEQUENCE [LARGE SCALE GENOMIC DNA]</scope>
</reference>
<protein>
    <submittedName>
        <fullName evidence="1">Uncharacterized protein</fullName>
    </submittedName>
</protein>
<dbReference type="Proteomes" id="UP000031443">
    <property type="component" value="Unassembled WGS sequence"/>
</dbReference>
<dbReference type="EMBL" id="KB523250">
    <property type="protein sequence ID" value="EMP37004.1"/>
    <property type="molecule type" value="Genomic_DNA"/>
</dbReference>
<evidence type="ECO:0000313" key="1">
    <source>
        <dbReference type="EMBL" id="EMP37004.1"/>
    </source>
</evidence>
<evidence type="ECO:0000313" key="2">
    <source>
        <dbReference type="Proteomes" id="UP000031443"/>
    </source>
</evidence>